<reference evidence="2 3" key="1">
    <citation type="journal article" date="2013" name="Proc. Natl. Acad. Sci. U.S.A.">
        <title>The king cobra genome reveals dynamic gene evolution and adaptation in the snake venom system.</title>
        <authorList>
            <person name="Vonk F.J."/>
            <person name="Casewell N.R."/>
            <person name="Henkel C.V."/>
            <person name="Heimberg A.M."/>
            <person name="Jansen H.J."/>
            <person name="McCleary R.J."/>
            <person name="Kerkkamp H.M."/>
            <person name="Vos R.A."/>
            <person name="Guerreiro I."/>
            <person name="Calvete J.J."/>
            <person name="Wuster W."/>
            <person name="Woods A.E."/>
            <person name="Logan J.M."/>
            <person name="Harrison R.A."/>
            <person name="Castoe T.A."/>
            <person name="de Koning A.P."/>
            <person name="Pollock D.D."/>
            <person name="Yandell M."/>
            <person name="Calderon D."/>
            <person name="Renjifo C."/>
            <person name="Currier R.B."/>
            <person name="Salgado D."/>
            <person name="Pla D."/>
            <person name="Sanz L."/>
            <person name="Hyder A.S."/>
            <person name="Ribeiro J.M."/>
            <person name="Arntzen J.W."/>
            <person name="van den Thillart G.E."/>
            <person name="Boetzer M."/>
            <person name="Pirovano W."/>
            <person name="Dirks R.P."/>
            <person name="Spaink H.P."/>
            <person name="Duboule D."/>
            <person name="McGlinn E."/>
            <person name="Kini R.M."/>
            <person name="Richardson M.K."/>
        </authorList>
    </citation>
    <scope>NUCLEOTIDE SEQUENCE</scope>
    <source>
        <tissue evidence="2">Blood</tissue>
    </source>
</reference>
<evidence type="ECO:0000313" key="2">
    <source>
        <dbReference type="EMBL" id="ETE60874.1"/>
    </source>
</evidence>
<accession>V8NF29</accession>
<dbReference type="OrthoDB" id="10055895at2759"/>
<proteinExistence type="predicted"/>
<dbReference type="EMBL" id="AZIM01004325">
    <property type="protein sequence ID" value="ETE60874.1"/>
    <property type="molecule type" value="Genomic_DNA"/>
</dbReference>
<feature type="compositionally biased region" description="Acidic residues" evidence="1">
    <location>
        <begin position="92"/>
        <end position="105"/>
    </location>
</feature>
<keyword evidence="3" id="KW-1185">Reference proteome</keyword>
<dbReference type="AlphaFoldDB" id="V8NF29"/>
<evidence type="ECO:0000256" key="1">
    <source>
        <dbReference type="SAM" id="MobiDB-lite"/>
    </source>
</evidence>
<organism evidence="2 3">
    <name type="scientific">Ophiophagus hannah</name>
    <name type="common">King cobra</name>
    <name type="synonym">Naja hannah</name>
    <dbReference type="NCBI Taxonomy" id="8665"/>
    <lineage>
        <taxon>Eukaryota</taxon>
        <taxon>Metazoa</taxon>
        <taxon>Chordata</taxon>
        <taxon>Craniata</taxon>
        <taxon>Vertebrata</taxon>
        <taxon>Euteleostomi</taxon>
        <taxon>Lepidosauria</taxon>
        <taxon>Squamata</taxon>
        <taxon>Bifurcata</taxon>
        <taxon>Unidentata</taxon>
        <taxon>Episquamata</taxon>
        <taxon>Toxicofera</taxon>
        <taxon>Serpentes</taxon>
        <taxon>Colubroidea</taxon>
        <taxon>Elapidae</taxon>
        <taxon>Elapinae</taxon>
        <taxon>Ophiophagus</taxon>
    </lineage>
</organism>
<gene>
    <name evidence="2" type="primary">RSF1</name>
    <name evidence="2" type="ORF">L345_13379</name>
</gene>
<sequence length="112" mass="12739">MREGKREVDSEGKRQFLTSLVHVAPHCCKEGGSWNDGKRSVGCVGRGKDMSNITGHRGKDISTILEEERKESKRPPRAAALRRKKRRRLNDLDSDSNLDEEESEDEFRISEG</sequence>
<name>V8NF29_OPHHA</name>
<dbReference type="Proteomes" id="UP000018936">
    <property type="component" value="Unassembled WGS sequence"/>
</dbReference>
<feature type="non-terminal residue" evidence="2">
    <location>
        <position position="1"/>
    </location>
</feature>
<evidence type="ECO:0000313" key="3">
    <source>
        <dbReference type="Proteomes" id="UP000018936"/>
    </source>
</evidence>
<feature type="region of interest" description="Disordered" evidence="1">
    <location>
        <begin position="45"/>
        <end position="112"/>
    </location>
</feature>
<protein>
    <submittedName>
        <fullName evidence="2">Remodeling and spacing factor 1</fullName>
    </submittedName>
</protein>
<comment type="caution">
    <text evidence="2">The sequence shown here is derived from an EMBL/GenBank/DDBJ whole genome shotgun (WGS) entry which is preliminary data.</text>
</comment>